<name>A0ABZ0EKH7_9BURK</name>
<evidence type="ECO:0000313" key="2">
    <source>
        <dbReference type="Proteomes" id="UP001302652"/>
    </source>
</evidence>
<evidence type="ECO:0000313" key="1">
    <source>
        <dbReference type="EMBL" id="WOD17105.1"/>
    </source>
</evidence>
<dbReference type="Proteomes" id="UP001302652">
    <property type="component" value="Chromosome 2"/>
</dbReference>
<organism evidence="1 2">
    <name type="scientific">Paraburkholderia kirstenboschensis</name>
    <dbReference type="NCBI Taxonomy" id="1245436"/>
    <lineage>
        <taxon>Bacteria</taxon>
        <taxon>Pseudomonadati</taxon>
        <taxon>Pseudomonadota</taxon>
        <taxon>Betaproteobacteria</taxon>
        <taxon>Burkholderiales</taxon>
        <taxon>Burkholderiaceae</taxon>
        <taxon>Paraburkholderia</taxon>
    </lineage>
</organism>
<dbReference type="RefSeq" id="WP_317019688.1">
    <property type="nucleotide sequence ID" value="NZ_CP136512.1"/>
</dbReference>
<sequence>MAITGTGTVGTADGMAGTVDGMADMGADMEVGEDMAAEAGMAAAETFPR</sequence>
<accession>A0ABZ0EKH7</accession>
<dbReference type="EMBL" id="CP136512">
    <property type="protein sequence ID" value="WOD17105.1"/>
    <property type="molecule type" value="Genomic_DNA"/>
</dbReference>
<gene>
    <name evidence="1" type="ORF">RW095_14865</name>
</gene>
<proteinExistence type="predicted"/>
<reference evidence="1 2" key="1">
    <citation type="submission" date="2023-10" db="EMBL/GenBank/DDBJ databases">
        <title>Surface-active antibiotics is a multifunctional adaptation for post-fire microbes.</title>
        <authorList>
            <person name="Liu M.D."/>
            <person name="Du Y."/>
            <person name="Koupaei S.K."/>
            <person name="Kim N.R."/>
            <person name="Zhang W."/>
            <person name="Traxler M.F."/>
        </authorList>
    </citation>
    <scope>NUCLEOTIDE SEQUENCE [LARGE SCALE GENOMIC DNA]</scope>
    <source>
        <strain evidence="1 2">F3</strain>
    </source>
</reference>
<protein>
    <submittedName>
        <fullName evidence="1">Uncharacterized protein</fullName>
    </submittedName>
</protein>
<keyword evidence="2" id="KW-1185">Reference proteome</keyword>